<proteinExistence type="inferred from homology"/>
<evidence type="ECO:0000313" key="9">
    <source>
        <dbReference type="Proteomes" id="UP000528555"/>
    </source>
</evidence>
<evidence type="ECO:0000256" key="3">
    <source>
        <dbReference type="ARBA" id="ARBA00048462"/>
    </source>
</evidence>
<evidence type="ECO:0000313" key="10">
    <source>
        <dbReference type="Proteomes" id="UP000701680"/>
    </source>
</evidence>
<feature type="active site" evidence="5">
    <location>
        <position position="196"/>
    </location>
</feature>
<keyword evidence="1 4" id="KW-0808">Transferase</keyword>
<comment type="similarity">
    <text evidence="4">Belongs to the fabD family.</text>
</comment>
<dbReference type="SMART" id="SM00827">
    <property type="entry name" value="PKS_AT"/>
    <property type="match status" value="1"/>
</dbReference>
<dbReference type="RefSeq" id="WP_101694328.1">
    <property type="nucleotide sequence ID" value="NZ_JAAITX010000001.1"/>
</dbReference>
<comment type="caution">
    <text evidence="8">The sequence shown here is derived from an EMBL/GenBank/DDBJ whole genome shotgun (WGS) entry which is preliminary data.</text>
</comment>
<evidence type="ECO:0000256" key="1">
    <source>
        <dbReference type="ARBA" id="ARBA00022679"/>
    </source>
</evidence>
<dbReference type="EC" id="2.3.1.39" evidence="4"/>
<dbReference type="EMBL" id="JAAITX010000001">
    <property type="protein sequence ID" value="NVH57150.1"/>
    <property type="molecule type" value="Genomic_DNA"/>
</dbReference>
<dbReference type="Pfam" id="PF00698">
    <property type="entry name" value="Acyl_transf_1"/>
    <property type="match status" value="1"/>
</dbReference>
<dbReference type="PANTHER" id="PTHR42681">
    <property type="entry name" value="MALONYL-COA-ACYL CARRIER PROTEIN TRANSACYLASE, MITOCHONDRIAL"/>
    <property type="match status" value="1"/>
</dbReference>
<dbReference type="NCBIfam" id="TIGR00128">
    <property type="entry name" value="fabD"/>
    <property type="match status" value="1"/>
</dbReference>
<name>A0A850HEJ9_9FIRM</name>
<dbReference type="InterPro" id="IPR050858">
    <property type="entry name" value="Mal-CoA-ACP_Trans/PKS_FabD"/>
</dbReference>
<dbReference type="InterPro" id="IPR014043">
    <property type="entry name" value="Acyl_transferase_dom"/>
</dbReference>
<keyword evidence="2 4" id="KW-0012">Acyltransferase</keyword>
<gene>
    <name evidence="8" type="primary">fabD</name>
    <name evidence="8" type="ORF">G5A66_00520</name>
    <name evidence="7" type="ORF">G5A75_02290</name>
</gene>
<dbReference type="SUPFAM" id="SSF55048">
    <property type="entry name" value="Probable ACP-binding domain of malonyl-CoA ACP transacylase"/>
    <property type="match status" value="1"/>
</dbReference>
<dbReference type="InterPro" id="IPR004410">
    <property type="entry name" value="Malonyl_CoA-ACP_transAc_FabD"/>
</dbReference>
<reference evidence="8" key="2">
    <citation type="submission" date="2020-02" db="EMBL/GenBank/DDBJ databases">
        <authorList>
            <person name="Littmann E."/>
            <person name="Sorbara M."/>
        </authorList>
    </citation>
    <scope>NUCLEOTIDE SEQUENCE</scope>
    <source>
        <strain evidence="8">MSK.17.11</strain>
        <strain evidence="7">MSK.17.38</strain>
    </source>
</reference>
<evidence type="ECO:0000256" key="5">
    <source>
        <dbReference type="PIRSR" id="PIRSR000446-1"/>
    </source>
</evidence>
<accession>A0A850HEJ9</accession>
<dbReference type="AlphaFoldDB" id="A0A850HEJ9"/>
<dbReference type="PIRSF" id="PIRSF000446">
    <property type="entry name" value="Mct"/>
    <property type="match status" value="1"/>
</dbReference>
<reference evidence="9 10" key="1">
    <citation type="journal article" date="2020" name="Cell Host Microbe">
        <title>Functional and Genomic Variation between Human-Derived Isolates of Lachnospiraceae Reveals Inter- and Intra-Species Diversity.</title>
        <authorList>
            <person name="Sorbara M.T."/>
            <person name="Littmann E.R."/>
            <person name="Fontana E."/>
            <person name="Moody T.U."/>
            <person name="Kohout C.E."/>
            <person name="Gjonbalaj M."/>
            <person name="Eaton V."/>
            <person name="Seok R."/>
            <person name="Leiner I.M."/>
            <person name="Pamer E.G."/>
        </authorList>
    </citation>
    <scope>NUCLEOTIDE SEQUENCE [LARGE SCALE GENOMIC DNA]</scope>
    <source>
        <strain evidence="8 9">MSK.17.11</strain>
        <strain evidence="7 10">MSK.17.38</strain>
    </source>
</reference>
<feature type="active site" evidence="5">
    <location>
        <position position="90"/>
    </location>
</feature>
<dbReference type="PANTHER" id="PTHR42681:SF1">
    <property type="entry name" value="MALONYL-COA-ACYL CARRIER PROTEIN TRANSACYLASE, MITOCHONDRIAL"/>
    <property type="match status" value="1"/>
</dbReference>
<dbReference type="InterPro" id="IPR016035">
    <property type="entry name" value="Acyl_Trfase/lysoPLipase"/>
</dbReference>
<dbReference type="GO" id="GO:0004314">
    <property type="term" value="F:[acyl-carrier-protein] S-malonyltransferase activity"/>
    <property type="evidence" value="ECO:0007669"/>
    <property type="project" value="UniProtKB-EC"/>
</dbReference>
<dbReference type="InterPro" id="IPR016036">
    <property type="entry name" value="Malonyl_transacylase_ACP-bd"/>
</dbReference>
<protein>
    <recommendedName>
        <fullName evidence="4">Malonyl CoA-acyl carrier protein transacylase</fullName>
        <ecNumber evidence="4">2.3.1.39</ecNumber>
    </recommendedName>
</protein>
<dbReference type="Gene3D" id="3.40.366.10">
    <property type="entry name" value="Malonyl-Coenzyme A Acyl Carrier Protein, domain 2"/>
    <property type="match status" value="1"/>
</dbReference>
<evidence type="ECO:0000256" key="2">
    <source>
        <dbReference type="ARBA" id="ARBA00023315"/>
    </source>
</evidence>
<keyword evidence="9" id="KW-1185">Reference proteome</keyword>
<evidence type="ECO:0000313" key="8">
    <source>
        <dbReference type="EMBL" id="NVH57150.1"/>
    </source>
</evidence>
<dbReference type="InterPro" id="IPR024925">
    <property type="entry name" value="Malonyl_CoA-ACP_transAc"/>
</dbReference>
<evidence type="ECO:0000259" key="6">
    <source>
        <dbReference type="SMART" id="SM00827"/>
    </source>
</evidence>
<dbReference type="Proteomes" id="UP000528555">
    <property type="component" value="Unassembled WGS sequence"/>
</dbReference>
<dbReference type="SUPFAM" id="SSF52151">
    <property type="entry name" value="FabD/lysophospholipase-like"/>
    <property type="match status" value="1"/>
</dbReference>
<comment type="catalytic activity">
    <reaction evidence="3 4">
        <text>holo-[ACP] + malonyl-CoA = malonyl-[ACP] + CoA</text>
        <dbReference type="Rhea" id="RHEA:41792"/>
        <dbReference type="Rhea" id="RHEA-COMP:9623"/>
        <dbReference type="Rhea" id="RHEA-COMP:9685"/>
        <dbReference type="ChEBI" id="CHEBI:57287"/>
        <dbReference type="ChEBI" id="CHEBI:57384"/>
        <dbReference type="ChEBI" id="CHEBI:64479"/>
        <dbReference type="ChEBI" id="CHEBI:78449"/>
        <dbReference type="EC" id="2.3.1.39"/>
    </reaction>
</comment>
<dbReference type="InterPro" id="IPR001227">
    <property type="entry name" value="Ac_transferase_dom_sf"/>
</dbReference>
<dbReference type="OrthoDB" id="9805460at2"/>
<dbReference type="FunFam" id="3.30.70.250:FF:000001">
    <property type="entry name" value="Malonyl CoA-acyl carrier protein transacylase"/>
    <property type="match status" value="1"/>
</dbReference>
<feature type="domain" description="Malonyl-CoA:ACP transacylase (MAT)" evidence="6">
    <location>
        <begin position="7"/>
        <end position="296"/>
    </location>
</feature>
<evidence type="ECO:0000256" key="4">
    <source>
        <dbReference type="PIRNR" id="PIRNR000446"/>
    </source>
</evidence>
<dbReference type="GO" id="GO:0006633">
    <property type="term" value="P:fatty acid biosynthetic process"/>
    <property type="evidence" value="ECO:0007669"/>
    <property type="project" value="TreeGrafter"/>
</dbReference>
<organism evidence="8 9">
    <name type="scientific">Dorea phocaeensis</name>
    <dbReference type="NCBI Taxonomy" id="2040291"/>
    <lineage>
        <taxon>Bacteria</taxon>
        <taxon>Bacillati</taxon>
        <taxon>Bacillota</taxon>
        <taxon>Clostridia</taxon>
        <taxon>Lachnospirales</taxon>
        <taxon>Lachnospiraceae</taxon>
        <taxon>Dorea</taxon>
    </lineage>
</organism>
<dbReference type="GO" id="GO:0005829">
    <property type="term" value="C:cytosol"/>
    <property type="evidence" value="ECO:0007669"/>
    <property type="project" value="TreeGrafter"/>
</dbReference>
<dbReference type="Gene3D" id="3.30.70.250">
    <property type="entry name" value="Malonyl-CoA ACP transacylase, ACP-binding"/>
    <property type="match status" value="1"/>
</dbReference>
<dbReference type="Proteomes" id="UP000701680">
    <property type="component" value="Unassembled WGS sequence"/>
</dbReference>
<evidence type="ECO:0000313" key="7">
    <source>
        <dbReference type="EMBL" id="NSK13721.1"/>
    </source>
</evidence>
<dbReference type="EMBL" id="JAAIUO010000001">
    <property type="protein sequence ID" value="NSK13721.1"/>
    <property type="molecule type" value="Genomic_DNA"/>
</dbReference>
<sequence>MNKIAVVFPGQGSQIAGMGKDFYENSAIAREIYDTASNRLGIDMKELCFYPNECLNLTEYTQAALVTTSLAMARTAEAAGLKADVTAGLSLGEYSAIAFAGGMNDRDAISAVRQRGIFMQEAVPAGEGAMAAVLGMTGDQVEQGISAIENVSIANYNCPGQIVITGAAERIQQAEKVLKEQGAKRIVLLNVSGPFHSPLLKNAETKLNEVLEKIQMHPLQIPYVNNVTAEYITDIMKIQPLLVSQITSSVRWQQSVERMIEDGVDTFVEIGPGKTLTGFLRKINRGVKSYNISTWEELETTMEILTEE</sequence>